<evidence type="ECO:0000313" key="3">
    <source>
        <dbReference type="Proteomes" id="UP000800093"/>
    </source>
</evidence>
<dbReference type="EMBL" id="ML986595">
    <property type="protein sequence ID" value="KAF2266872.1"/>
    <property type="molecule type" value="Genomic_DNA"/>
</dbReference>
<reference evidence="3" key="1">
    <citation type="journal article" date="2020" name="Stud. Mycol.">
        <title>101 Dothideomycetes genomes: A test case for predicting lifestyles and emergence of pathogens.</title>
        <authorList>
            <person name="Haridas S."/>
            <person name="Albert R."/>
            <person name="Binder M."/>
            <person name="Bloem J."/>
            <person name="LaButti K."/>
            <person name="Salamov A."/>
            <person name="Andreopoulos B."/>
            <person name="Baker S."/>
            <person name="Barry K."/>
            <person name="Bills G."/>
            <person name="Bluhm B."/>
            <person name="Cannon C."/>
            <person name="Castanera R."/>
            <person name="Culley D."/>
            <person name="Daum C."/>
            <person name="Ezra D."/>
            <person name="Gonzalez J."/>
            <person name="Henrissat B."/>
            <person name="Kuo A."/>
            <person name="Liang C."/>
            <person name="Lipzen A."/>
            <person name="Lutzoni F."/>
            <person name="Magnuson J."/>
            <person name="Mondo S."/>
            <person name="Nolan M."/>
            <person name="Ohm R."/>
            <person name="Pangilinan J."/>
            <person name="Park H.-J."/>
            <person name="Ramirez L."/>
            <person name="Alfaro M."/>
            <person name="Sun H."/>
            <person name="Tritt A."/>
            <person name="Yoshinaga Y."/>
            <person name="Zwiers L.-H."/>
            <person name="Turgeon B."/>
            <person name="Goodwin S."/>
            <person name="Spatafora J."/>
            <person name="Crous P."/>
            <person name="Grigoriev I."/>
        </authorList>
    </citation>
    <scope>NUCLEOTIDE SEQUENCE [LARGE SCALE GENOMIC DNA]</scope>
    <source>
        <strain evidence="3">CBS 304.66</strain>
    </source>
</reference>
<comment type="caution">
    <text evidence="2">The sequence shown here is derived from an EMBL/GenBank/DDBJ whole genome shotgun (WGS) entry which is preliminary data.</text>
</comment>
<protein>
    <submittedName>
        <fullName evidence="2">Uncharacterized protein</fullName>
    </submittedName>
</protein>
<name>A0A9P4KCT3_9PLEO</name>
<dbReference type="Proteomes" id="UP000800093">
    <property type="component" value="Unassembled WGS sequence"/>
</dbReference>
<proteinExistence type="predicted"/>
<feature type="region of interest" description="Disordered" evidence="1">
    <location>
        <begin position="290"/>
        <end position="314"/>
    </location>
</feature>
<feature type="compositionally biased region" description="Low complexity" evidence="1">
    <location>
        <begin position="397"/>
        <end position="406"/>
    </location>
</feature>
<evidence type="ECO:0000313" key="2">
    <source>
        <dbReference type="EMBL" id="KAF2266872.1"/>
    </source>
</evidence>
<keyword evidence="3" id="KW-1185">Reference proteome</keyword>
<feature type="region of interest" description="Disordered" evidence="1">
    <location>
        <begin position="1"/>
        <end position="21"/>
    </location>
</feature>
<feature type="compositionally biased region" description="Basic and acidic residues" evidence="1">
    <location>
        <begin position="1"/>
        <end position="12"/>
    </location>
</feature>
<accession>A0A9P4KCT3</accession>
<feature type="region of interest" description="Disordered" evidence="1">
    <location>
        <begin position="497"/>
        <end position="524"/>
    </location>
</feature>
<sequence>MTLCGEQRERGNNNRRSGARACDSECEDKAEARREKKGFGAGALFVLVQRAERGGHVGRGAGGITDQASAGDCGAALPASPPQGGSRAADFVIRQYSCFEHSCGCGCIVVGLPILKVLLFCSPTPSTKHQASSISTSISTTPKMLFHAGASRRARRRHSTLGAPPLGHWVPRRPRLAAGGDGALLVDAPAAGQPRAVSPLREPRRRDERACKLQQKRYLPAPAREMSTWRALRARGLDRRPRRIYFFISRVYRGVRLPMDARSSTAVRWGAMDRWMDSGLRLCNSPPRSLGGAGGRTWEAAGATPTGPKSKSLIPFFPTSDRDVKLLKRRSLILADAPGAFAFCVSPLLLAVWRSPLSSHRPRSETSPSLAARLGCDGLLVSHPAFHSAASLHHQGGDSASRLARGAGAGPFGPFGSNQHRTLQHPDLFGIGATRAARIRRGLVLQTASFGRTVELNACSLDDSHCPPHQGSTASPGPLLPLGTATVKNLAVLAQPPPDTARRSQSLVVPSTYQSASPRGTKSDGKMGYRLAWLRLPKERPPCDATHRADNMKRSSPETPQCLDECRTTWQDDSD</sequence>
<evidence type="ECO:0000256" key="1">
    <source>
        <dbReference type="SAM" id="MobiDB-lite"/>
    </source>
</evidence>
<gene>
    <name evidence="2" type="ORF">CC78DRAFT_594675</name>
</gene>
<feature type="compositionally biased region" description="Basic and acidic residues" evidence="1">
    <location>
        <begin position="540"/>
        <end position="556"/>
    </location>
</feature>
<feature type="region of interest" description="Disordered" evidence="1">
    <location>
        <begin position="540"/>
        <end position="575"/>
    </location>
</feature>
<feature type="region of interest" description="Disordered" evidence="1">
    <location>
        <begin position="397"/>
        <end position="419"/>
    </location>
</feature>
<organism evidence="2 3">
    <name type="scientific">Lojkania enalia</name>
    <dbReference type="NCBI Taxonomy" id="147567"/>
    <lineage>
        <taxon>Eukaryota</taxon>
        <taxon>Fungi</taxon>
        <taxon>Dikarya</taxon>
        <taxon>Ascomycota</taxon>
        <taxon>Pezizomycotina</taxon>
        <taxon>Dothideomycetes</taxon>
        <taxon>Pleosporomycetidae</taxon>
        <taxon>Pleosporales</taxon>
        <taxon>Pleosporales incertae sedis</taxon>
        <taxon>Lojkania</taxon>
    </lineage>
</organism>
<feature type="compositionally biased region" description="Polar residues" evidence="1">
    <location>
        <begin position="503"/>
        <end position="520"/>
    </location>
</feature>
<dbReference type="AlphaFoldDB" id="A0A9P4KCT3"/>